<gene>
    <name evidence="5" type="ORF">C1645_839802</name>
</gene>
<organism evidence="5 6">
    <name type="scientific">Glomus cerebriforme</name>
    <dbReference type="NCBI Taxonomy" id="658196"/>
    <lineage>
        <taxon>Eukaryota</taxon>
        <taxon>Fungi</taxon>
        <taxon>Fungi incertae sedis</taxon>
        <taxon>Mucoromycota</taxon>
        <taxon>Glomeromycotina</taxon>
        <taxon>Glomeromycetes</taxon>
        <taxon>Glomerales</taxon>
        <taxon>Glomeraceae</taxon>
        <taxon>Glomus</taxon>
    </lineage>
</organism>
<keyword evidence="3" id="KW-0964">Secreted</keyword>
<evidence type="ECO:0000313" key="5">
    <source>
        <dbReference type="EMBL" id="RIA79843.1"/>
    </source>
</evidence>
<dbReference type="SUPFAM" id="SSF52540">
    <property type="entry name" value="P-loop containing nucleoside triphosphate hydrolases"/>
    <property type="match status" value="1"/>
</dbReference>
<dbReference type="GO" id="GO:0043657">
    <property type="term" value="C:host cell"/>
    <property type="evidence" value="ECO:0007669"/>
    <property type="project" value="UniProtKB-SubCell"/>
</dbReference>
<evidence type="ECO:0000313" key="6">
    <source>
        <dbReference type="Proteomes" id="UP000265703"/>
    </source>
</evidence>
<evidence type="ECO:0000256" key="3">
    <source>
        <dbReference type="ARBA" id="ARBA00022525"/>
    </source>
</evidence>
<dbReference type="Pfam" id="PF20147">
    <property type="entry name" value="Crinkler"/>
    <property type="match status" value="1"/>
</dbReference>
<dbReference type="GO" id="GO:0005576">
    <property type="term" value="C:extracellular region"/>
    <property type="evidence" value="ECO:0007669"/>
    <property type="project" value="UniProtKB-SubCell"/>
</dbReference>
<comment type="caution">
    <text evidence="5">The sequence shown here is derived from an EMBL/GenBank/DDBJ whole genome shotgun (WGS) entry which is preliminary data.</text>
</comment>
<name>A0A397S088_9GLOM</name>
<dbReference type="InterPro" id="IPR045379">
    <property type="entry name" value="Crinkler_N"/>
</dbReference>
<dbReference type="OrthoDB" id="2303713at2759"/>
<evidence type="ECO:0000259" key="4">
    <source>
        <dbReference type="Pfam" id="PF20147"/>
    </source>
</evidence>
<dbReference type="InterPro" id="IPR027417">
    <property type="entry name" value="P-loop_NTPase"/>
</dbReference>
<evidence type="ECO:0000256" key="2">
    <source>
        <dbReference type="ARBA" id="ARBA00004613"/>
    </source>
</evidence>
<dbReference type="STRING" id="658196.A0A397S088"/>
<evidence type="ECO:0000256" key="1">
    <source>
        <dbReference type="ARBA" id="ARBA00004340"/>
    </source>
</evidence>
<dbReference type="EMBL" id="QKYT01001124">
    <property type="protein sequence ID" value="RIA79843.1"/>
    <property type="molecule type" value="Genomic_DNA"/>
</dbReference>
<proteinExistence type="predicted"/>
<reference evidence="5 6" key="1">
    <citation type="submission" date="2018-06" db="EMBL/GenBank/DDBJ databases">
        <title>Comparative genomics reveals the genomic features of Rhizophagus irregularis, R. cerebriforme, R. diaphanum and Gigaspora rosea, and their symbiotic lifestyle signature.</title>
        <authorList>
            <person name="Morin E."/>
            <person name="San Clemente H."/>
            <person name="Chen E.C.H."/>
            <person name="De La Providencia I."/>
            <person name="Hainaut M."/>
            <person name="Kuo A."/>
            <person name="Kohler A."/>
            <person name="Murat C."/>
            <person name="Tang N."/>
            <person name="Roy S."/>
            <person name="Loubradou J."/>
            <person name="Henrissat B."/>
            <person name="Grigoriev I.V."/>
            <person name="Corradi N."/>
            <person name="Roux C."/>
            <person name="Martin F.M."/>
        </authorList>
    </citation>
    <scope>NUCLEOTIDE SEQUENCE [LARGE SCALE GENOMIC DNA]</scope>
    <source>
        <strain evidence="5 6">DAOM 227022</strain>
    </source>
</reference>
<keyword evidence="6" id="KW-1185">Reference proteome</keyword>
<feature type="domain" description="Crinkler effector protein N-terminal" evidence="4">
    <location>
        <begin position="3"/>
        <end position="84"/>
    </location>
</feature>
<dbReference type="Proteomes" id="UP000265703">
    <property type="component" value="Unassembled WGS sequence"/>
</dbReference>
<accession>A0A397S088</accession>
<comment type="subcellular location">
    <subcellularLocation>
        <location evidence="1">Host cell</location>
    </subcellularLocation>
    <subcellularLocation>
        <location evidence="2">Secreted</location>
    </subcellularLocation>
</comment>
<protein>
    <recommendedName>
        <fullName evidence="4">Crinkler effector protein N-terminal domain-containing protein</fullName>
    </recommendedName>
</protein>
<dbReference type="Gene3D" id="3.40.50.300">
    <property type="entry name" value="P-loop containing nucleotide triphosphate hydrolases"/>
    <property type="match status" value="1"/>
</dbReference>
<sequence>MILRNAIYDKTFSSKSIDENDLILWKVNIPFDGENDKLTMLDERFDTINIEQDLEGKEMLPGDEISKYLKNFDKPPSLIHIIVQPPPLPATTEIPIKKRRIDNWVEYTTKDGLVELPPILSTMLASKKFRPAPRNEFEKLLKDVQFGQNIILPSLGQEPKNYGENYQGKSLLITEQMIEIWNMLASDRDSSTKRVLSGPVGVGKSYLALFLAAKAYAEGWLLLYVSDANKLAKPDDAEIAKEICICFLALNNDILTKDYFNQLMSLLSRSEENEEKVMQRVASNIMDDLLKQLEEKTLLVIDEHDKLFESDPPVPLKQNYYTHYLDSTQRYSTRHALASMFLPRKEGDIDRDHKGFDHWFIDLGLVYRVKF</sequence>
<dbReference type="AlphaFoldDB" id="A0A397S088"/>